<dbReference type="GO" id="GO:0005737">
    <property type="term" value="C:cytoplasm"/>
    <property type="evidence" value="ECO:0007669"/>
    <property type="project" value="TreeGrafter"/>
</dbReference>
<dbReference type="PROSITE" id="PS00865">
    <property type="entry name" value="UBIQUITIN_ACTIVAT_2"/>
    <property type="match status" value="1"/>
</dbReference>
<dbReference type="OrthoDB" id="10252231at2759"/>
<dbReference type="Gene3D" id="2.40.30.180">
    <property type="entry name" value="Ubiquitin-activating enzyme E1, FCCH domain"/>
    <property type="match status" value="1"/>
</dbReference>
<dbReference type="AlphaFoldDB" id="A0A0L0FVA7"/>
<accession>A0A0L0FVA7</accession>
<dbReference type="Pfam" id="PF10585">
    <property type="entry name" value="UBA_E1_SCCH"/>
    <property type="match status" value="1"/>
</dbReference>
<evidence type="ECO:0000256" key="1">
    <source>
        <dbReference type="ARBA" id="ARBA00000488"/>
    </source>
</evidence>
<evidence type="ECO:0000259" key="11">
    <source>
        <dbReference type="Pfam" id="PF10585"/>
    </source>
</evidence>
<dbReference type="InterPro" id="IPR019572">
    <property type="entry name" value="UBA_E1_SCCH"/>
</dbReference>
<dbReference type="Pfam" id="PF00899">
    <property type="entry name" value="ThiF"/>
    <property type="match status" value="1"/>
</dbReference>
<dbReference type="EMBL" id="KQ242110">
    <property type="protein sequence ID" value="KNC80767.1"/>
    <property type="molecule type" value="Genomic_DNA"/>
</dbReference>
<dbReference type="SUPFAM" id="SSF69572">
    <property type="entry name" value="Activating enzymes of the ubiquitin-like proteins"/>
    <property type="match status" value="2"/>
</dbReference>
<reference evidence="14 15" key="1">
    <citation type="submission" date="2011-02" db="EMBL/GenBank/DDBJ databases">
        <title>The Genome Sequence of Sphaeroforma arctica JP610.</title>
        <authorList>
            <consortium name="The Broad Institute Genome Sequencing Platform"/>
            <person name="Russ C."/>
            <person name="Cuomo C."/>
            <person name="Young S.K."/>
            <person name="Zeng Q."/>
            <person name="Gargeya S."/>
            <person name="Alvarado L."/>
            <person name="Berlin A."/>
            <person name="Chapman S.B."/>
            <person name="Chen Z."/>
            <person name="Freedman E."/>
            <person name="Gellesch M."/>
            <person name="Goldberg J."/>
            <person name="Griggs A."/>
            <person name="Gujja S."/>
            <person name="Heilman E."/>
            <person name="Heiman D."/>
            <person name="Howarth C."/>
            <person name="Mehta T."/>
            <person name="Neiman D."/>
            <person name="Pearson M."/>
            <person name="Roberts A."/>
            <person name="Saif S."/>
            <person name="Shea T."/>
            <person name="Shenoy N."/>
            <person name="Sisk P."/>
            <person name="Stolte C."/>
            <person name="Sykes S."/>
            <person name="White J."/>
            <person name="Yandava C."/>
            <person name="Burger G."/>
            <person name="Gray M.W."/>
            <person name="Holland P.W.H."/>
            <person name="King N."/>
            <person name="Lang F.B.F."/>
            <person name="Roger A.J."/>
            <person name="Ruiz-Trillo I."/>
            <person name="Haas B."/>
            <person name="Nusbaum C."/>
            <person name="Birren B."/>
        </authorList>
    </citation>
    <scope>NUCLEOTIDE SEQUENCE [LARGE SCALE GENOMIC DNA]</scope>
    <source>
        <strain evidence="14 15">JP610</strain>
    </source>
</reference>
<evidence type="ECO:0000256" key="8">
    <source>
        <dbReference type="ARBA" id="ARBA00022840"/>
    </source>
</evidence>
<evidence type="ECO:0000256" key="9">
    <source>
        <dbReference type="PROSITE-ProRule" id="PRU10132"/>
    </source>
</evidence>
<evidence type="ECO:0000256" key="7">
    <source>
        <dbReference type="ARBA" id="ARBA00022786"/>
    </source>
</evidence>
<dbReference type="Pfam" id="PF16190">
    <property type="entry name" value="E1_FCCH"/>
    <property type="match status" value="1"/>
</dbReference>
<feature type="domain" description="THIF-type NAD/FAD binding fold" evidence="10">
    <location>
        <begin position="238"/>
        <end position="407"/>
    </location>
</feature>
<dbReference type="InterPro" id="IPR032418">
    <property type="entry name" value="E1_FCCH"/>
</dbReference>
<dbReference type="FunFam" id="3.40.50.720:FF:000015">
    <property type="entry name" value="Ubiquitin-activating enzyme E1 1"/>
    <property type="match status" value="1"/>
</dbReference>
<evidence type="ECO:0000259" key="12">
    <source>
        <dbReference type="Pfam" id="PF16190"/>
    </source>
</evidence>
<evidence type="ECO:0000259" key="13">
    <source>
        <dbReference type="Pfam" id="PF16191"/>
    </source>
</evidence>
<evidence type="ECO:0000256" key="3">
    <source>
        <dbReference type="ARBA" id="ARBA00005673"/>
    </source>
</evidence>
<feature type="active site" description="Glycyl thioester intermediate" evidence="9">
    <location>
        <position position="402"/>
    </location>
</feature>
<evidence type="ECO:0000256" key="5">
    <source>
        <dbReference type="ARBA" id="ARBA00022598"/>
    </source>
</evidence>
<evidence type="ECO:0000256" key="6">
    <source>
        <dbReference type="ARBA" id="ARBA00022741"/>
    </source>
</evidence>
<comment type="pathway">
    <text evidence="2">Protein modification; protein ubiquitination.</text>
</comment>
<dbReference type="PANTHER" id="PTHR10953">
    <property type="entry name" value="UBIQUITIN-ACTIVATING ENZYME E1"/>
    <property type="match status" value="1"/>
</dbReference>
<protein>
    <recommendedName>
        <fullName evidence="4">E1 ubiquitin-activating enzyme</fullName>
        <ecNumber evidence="4">6.2.1.45</ecNumber>
    </recommendedName>
</protein>
<keyword evidence="8" id="KW-0067">ATP-binding</keyword>
<keyword evidence="5" id="KW-0436">Ligase</keyword>
<dbReference type="GeneID" id="25907380"/>
<dbReference type="InterPro" id="IPR032420">
    <property type="entry name" value="E1_4HB"/>
</dbReference>
<keyword evidence="6" id="KW-0547">Nucleotide-binding</keyword>
<gene>
    <name evidence="14" type="ORF">SARC_06876</name>
</gene>
<dbReference type="GO" id="GO:0005524">
    <property type="term" value="F:ATP binding"/>
    <property type="evidence" value="ECO:0007669"/>
    <property type="project" value="UniProtKB-KW"/>
</dbReference>
<keyword evidence="7" id="KW-0833">Ubl conjugation pathway</keyword>
<dbReference type="InterPro" id="IPR045886">
    <property type="entry name" value="ThiF/MoeB/HesA"/>
</dbReference>
<organism evidence="14 15">
    <name type="scientific">Sphaeroforma arctica JP610</name>
    <dbReference type="NCBI Taxonomy" id="667725"/>
    <lineage>
        <taxon>Eukaryota</taxon>
        <taxon>Ichthyosporea</taxon>
        <taxon>Ichthyophonida</taxon>
        <taxon>Sphaeroforma</taxon>
    </lineage>
</organism>
<dbReference type="PANTHER" id="PTHR10953:SF4">
    <property type="entry name" value="UBIQUITIN-ACTIVATING ENZYME E1 C-TERMINAL DOMAIN-CONTAINING PROTEIN"/>
    <property type="match status" value="1"/>
</dbReference>
<proteinExistence type="inferred from homology"/>
<evidence type="ECO:0000256" key="4">
    <source>
        <dbReference type="ARBA" id="ARBA00012990"/>
    </source>
</evidence>
<dbReference type="EC" id="6.2.1.45" evidence="4"/>
<dbReference type="InterPro" id="IPR000594">
    <property type="entry name" value="ThiF_NAD_FAD-bd"/>
</dbReference>
<sequence>MEERLRINDLTHAKNLRYIAARSNGLFGNIFVDFGQNFEVVDTTGEAAKSCILSHISQEENGTVTCSDEVRHGLDTGDYVTFTEVKGMTEVNDMEPVKITVLGPYSFTIGDTRYFSAYESGGIALEKKQGSSVSFKSLREAMADPEFVITDWGKMERPALLHAGFQALEKFKTEHGRLPRPRNEADATEFVDFALAVHSNADDVTADDKELLKLMSYQATGDIAPMNAVIGGLAAQENLKVFLVGAGAIGCEMLKNWALMGVAAGKEGSITVTDMDTIEKSNLNRQFLFRQHDVSKFKSNTAAAAVQRMNPDINIIPSQDRVGTETEHVFTDRFFENLDLVTNALDNVDARRYVDLRCVYYRKPLLESGTLGTKGNTQVILPFLTESYSSSQDPPEKSIPICTLKNFPNAIEHTIQWARDSFEDLFAQQLENVNQYLSKPDFCQQLEKQSVSQQKEVIEGLKLNLGSDKPVTFDNCIVWARIKYEEYFNSSIRQLLFNFPADQ</sequence>
<feature type="domain" description="Ubiquitin-activating enzyme SCCH" evidence="11">
    <location>
        <begin position="408"/>
        <end position="503"/>
    </location>
</feature>
<name>A0A0L0FVA7_9EUKA</name>
<dbReference type="Gene3D" id="3.40.50.720">
    <property type="entry name" value="NAD(P)-binding Rossmann-like Domain"/>
    <property type="match status" value="1"/>
</dbReference>
<dbReference type="RefSeq" id="XP_014154669.1">
    <property type="nucleotide sequence ID" value="XM_014299194.1"/>
</dbReference>
<feature type="domain" description="Ubiquitin-activating enzyme E1 FCCH" evidence="12">
    <location>
        <begin position="60"/>
        <end position="128"/>
    </location>
</feature>
<comment type="catalytic activity">
    <reaction evidence="1">
        <text>ATP + ubiquitin + [E1 ubiquitin-activating enzyme]-L-cysteine = AMP + diphosphate + S-ubiquitinyl-[E1 ubiquitin-activating enzyme]-L-cysteine.</text>
        <dbReference type="EC" id="6.2.1.45"/>
    </reaction>
</comment>
<comment type="similarity">
    <text evidence="3">Belongs to the ubiquitin-activating E1 family.</text>
</comment>
<dbReference type="InterPro" id="IPR033127">
    <property type="entry name" value="UBQ-activ_enz_E1_Cys_AS"/>
</dbReference>
<evidence type="ECO:0000313" key="14">
    <source>
        <dbReference type="EMBL" id="KNC80767.1"/>
    </source>
</evidence>
<dbReference type="GO" id="GO:0004839">
    <property type="term" value="F:ubiquitin activating enzyme activity"/>
    <property type="evidence" value="ECO:0007669"/>
    <property type="project" value="UniProtKB-EC"/>
</dbReference>
<dbReference type="GO" id="GO:0005634">
    <property type="term" value="C:nucleus"/>
    <property type="evidence" value="ECO:0007669"/>
    <property type="project" value="TreeGrafter"/>
</dbReference>
<evidence type="ECO:0000256" key="2">
    <source>
        <dbReference type="ARBA" id="ARBA00004906"/>
    </source>
</evidence>
<feature type="non-terminal residue" evidence="14">
    <location>
        <position position="503"/>
    </location>
</feature>
<evidence type="ECO:0000313" key="15">
    <source>
        <dbReference type="Proteomes" id="UP000054560"/>
    </source>
</evidence>
<dbReference type="InterPro" id="IPR035985">
    <property type="entry name" value="Ubiquitin-activating_enz"/>
</dbReference>
<dbReference type="GO" id="GO:0006974">
    <property type="term" value="P:DNA damage response"/>
    <property type="evidence" value="ECO:0007669"/>
    <property type="project" value="TreeGrafter"/>
</dbReference>
<dbReference type="eggNOG" id="KOG2012">
    <property type="taxonomic scope" value="Eukaryota"/>
</dbReference>
<dbReference type="STRING" id="667725.A0A0L0FVA7"/>
<dbReference type="Gene3D" id="3.40.50.12550">
    <property type="entry name" value="Ubiquitin-activating enzyme E1, inactive adenylation domain, subdomain 2"/>
    <property type="match status" value="1"/>
</dbReference>
<dbReference type="Proteomes" id="UP000054560">
    <property type="component" value="Unassembled WGS sequence"/>
</dbReference>
<evidence type="ECO:0000259" key="10">
    <source>
        <dbReference type="Pfam" id="PF00899"/>
    </source>
</evidence>
<keyword evidence="15" id="KW-1185">Reference proteome</keyword>
<feature type="domain" description="Ubiquitin-activating enzyme E1 four-helix bundle" evidence="13">
    <location>
        <begin position="132"/>
        <end position="195"/>
    </location>
</feature>
<dbReference type="Pfam" id="PF16191">
    <property type="entry name" value="E1_4HB"/>
    <property type="match status" value="1"/>
</dbReference>
<dbReference type="InterPro" id="IPR042302">
    <property type="entry name" value="E1_FCCH_sf"/>
</dbReference>
<dbReference type="FunFam" id="2.40.30.180:FF:000001">
    <property type="entry name" value="ubiquitin-like modifier-activating enzyme 1"/>
    <property type="match status" value="1"/>
</dbReference>
<dbReference type="GO" id="GO:0006511">
    <property type="term" value="P:ubiquitin-dependent protein catabolic process"/>
    <property type="evidence" value="ECO:0007669"/>
    <property type="project" value="TreeGrafter"/>
</dbReference>